<evidence type="ECO:0000313" key="2">
    <source>
        <dbReference type="Proteomes" id="UP000253345"/>
    </source>
</evidence>
<dbReference type="EMBL" id="QPJL01000021">
    <property type="protein sequence ID" value="RCW79980.1"/>
    <property type="molecule type" value="Genomic_DNA"/>
</dbReference>
<dbReference type="OrthoDB" id="7837390at2"/>
<comment type="caution">
    <text evidence="1">The sequence shown here is derived from an EMBL/GenBank/DDBJ whole genome shotgun (WGS) entry which is preliminary data.</text>
</comment>
<dbReference type="AlphaFoldDB" id="A0A368YIB0"/>
<gene>
    <name evidence="1" type="ORF">DFP89_1219</name>
</gene>
<keyword evidence="2" id="KW-1185">Reference proteome</keyword>
<name>A0A368YIB0_9RHOB</name>
<dbReference type="Proteomes" id="UP000253345">
    <property type="component" value="Unassembled WGS sequence"/>
</dbReference>
<accession>A0A368YIB0</accession>
<protein>
    <submittedName>
        <fullName evidence="1">Uncharacterized protein</fullName>
    </submittedName>
</protein>
<dbReference type="RefSeq" id="WP_114350292.1">
    <property type="nucleotide sequence ID" value="NZ_QPJL01000021.1"/>
</dbReference>
<sequence>MNRYLNHDPLVQKHLDLLKLPVGFNTYFARNVDDMPAEPGTSLTKAGYVLRDAVGRLERLAKDPTKTDPVKHENAKTLYNRMAKEMKDAAKNASRWADSEMNSARDNMAAVFTPDNSKSALYSEIRAYCASRKADPEFPAELARLVETDRDVAAAIGSAPAFLSGIADTRKASLMHNAMLAHSPEQAERLMTAQAVATEAERCDKAVDGLRSAFYAESVAALTAGAVDVNADWAVPTLAAE</sequence>
<proteinExistence type="predicted"/>
<evidence type="ECO:0000313" key="1">
    <source>
        <dbReference type="EMBL" id="RCW79980.1"/>
    </source>
</evidence>
<organism evidence="1 2">
    <name type="scientific">Paracoccus lutimaris</name>
    <dbReference type="NCBI Taxonomy" id="1490030"/>
    <lineage>
        <taxon>Bacteria</taxon>
        <taxon>Pseudomonadati</taxon>
        <taxon>Pseudomonadota</taxon>
        <taxon>Alphaproteobacteria</taxon>
        <taxon>Rhodobacterales</taxon>
        <taxon>Paracoccaceae</taxon>
        <taxon>Paracoccus</taxon>
    </lineage>
</organism>
<reference evidence="1 2" key="1">
    <citation type="submission" date="2018-07" db="EMBL/GenBank/DDBJ databases">
        <title>Genomic Encyclopedia of Type Strains, Phase III (KMG-III): the genomes of soil and plant-associated and newly described type strains.</title>
        <authorList>
            <person name="Whitman W."/>
        </authorList>
    </citation>
    <scope>NUCLEOTIDE SEQUENCE [LARGE SCALE GENOMIC DNA]</scope>
    <source>
        <strain evidence="1 2">CECT 8525</strain>
    </source>
</reference>